<evidence type="ECO:0000256" key="8">
    <source>
        <dbReference type="ARBA" id="ARBA00023077"/>
    </source>
</evidence>
<dbReference type="SUPFAM" id="SSF56935">
    <property type="entry name" value="Porins"/>
    <property type="match status" value="1"/>
</dbReference>
<keyword evidence="14" id="KW-0675">Receptor</keyword>
<dbReference type="InterPro" id="IPR039426">
    <property type="entry name" value="TonB-dep_rcpt-like"/>
</dbReference>
<dbReference type="GO" id="GO:0009279">
    <property type="term" value="C:cell outer membrane"/>
    <property type="evidence" value="ECO:0007669"/>
    <property type="project" value="UniProtKB-SubCell"/>
</dbReference>
<dbReference type="EMBL" id="JAAKGT010000001">
    <property type="protein sequence ID" value="NGM48352.1"/>
    <property type="molecule type" value="Genomic_DNA"/>
</dbReference>
<organism evidence="14">
    <name type="scientific">Caulobacter sp. 602-2</name>
    <dbReference type="NCBI Taxonomy" id="2710887"/>
    <lineage>
        <taxon>Bacteria</taxon>
        <taxon>Pseudomonadati</taxon>
        <taxon>Pseudomonadota</taxon>
        <taxon>Alphaproteobacteria</taxon>
        <taxon>Caulobacterales</taxon>
        <taxon>Caulobacteraceae</taxon>
        <taxon>Caulobacter</taxon>
    </lineage>
</organism>
<proteinExistence type="inferred from homology"/>
<dbReference type="GO" id="GO:0006826">
    <property type="term" value="P:iron ion transport"/>
    <property type="evidence" value="ECO:0007669"/>
    <property type="project" value="UniProtKB-KW"/>
</dbReference>
<evidence type="ECO:0000313" key="14">
    <source>
        <dbReference type="EMBL" id="NGM48352.1"/>
    </source>
</evidence>
<keyword evidence="7" id="KW-0406">Ion transport</keyword>
<evidence type="ECO:0000256" key="5">
    <source>
        <dbReference type="ARBA" id="ARBA00022692"/>
    </source>
</evidence>
<keyword evidence="6" id="KW-0408">Iron</keyword>
<feature type="signal peptide" evidence="12">
    <location>
        <begin position="1"/>
        <end position="26"/>
    </location>
</feature>
<evidence type="ECO:0000256" key="10">
    <source>
        <dbReference type="ARBA" id="ARBA00023237"/>
    </source>
</evidence>
<keyword evidence="10" id="KW-0998">Cell outer membrane</keyword>
<evidence type="ECO:0000256" key="3">
    <source>
        <dbReference type="ARBA" id="ARBA00022452"/>
    </source>
</evidence>
<dbReference type="PANTHER" id="PTHR32552">
    <property type="entry name" value="FERRICHROME IRON RECEPTOR-RELATED"/>
    <property type="match status" value="1"/>
</dbReference>
<gene>
    <name evidence="14" type="ORF">G5B46_01900</name>
</gene>
<accession>A0A6G4QS54</accession>
<dbReference type="Pfam" id="PF07715">
    <property type="entry name" value="Plug"/>
    <property type="match status" value="1"/>
</dbReference>
<keyword evidence="4" id="KW-0410">Iron transport</keyword>
<dbReference type="Gene3D" id="2.40.170.20">
    <property type="entry name" value="TonB-dependent receptor, beta-barrel domain"/>
    <property type="match status" value="1"/>
</dbReference>
<comment type="similarity">
    <text evidence="11">Belongs to the TonB-dependent receptor family.</text>
</comment>
<evidence type="ECO:0000256" key="7">
    <source>
        <dbReference type="ARBA" id="ARBA00023065"/>
    </source>
</evidence>
<comment type="subcellular location">
    <subcellularLocation>
        <location evidence="1">Cell outer membrane</location>
        <topology evidence="1">Multi-pass membrane protein</topology>
    </subcellularLocation>
</comment>
<evidence type="ECO:0000259" key="13">
    <source>
        <dbReference type="SMART" id="SM00965"/>
    </source>
</evidence>
<feature type="chain" id="PRO_5026012361" evidence="12">
    <location>
        <begin position="27"/>
        <end position="856"/>
    </location>
</feature>
<dbReference type="InterPro" id="IPR000531">
    <property type="entry name" value="Beta-barrel_TonB"/>
</dbReference>
<evidence type="ECO:0000256" key="11">
    <source>
        <dbReference type="RuleBase" id="RU003357"/>
    </source>
</evidence>
<dbReference type="Pfam" id="PF00593">
    <property type="entry name" value="TonB_dep_Rec_b-barrel"/>
    <property type="match status" value="1"/>
</dbReference>
<keyword evidence="5" id="KW-0812">Transmembrane</keyword>
<dbReference type="InterPro" id="IPR012910">
    <property type="entry name" value="Plug_dom"/>
</dbReference>
<evidence type="ECO:0000256" key="9">
    <source>
        <dbReference type="ARBA" id="ARBA00023136"/>
    </source>
</evidence>
<comment type="caution">
    <text evidence="14">The sequence shown here is derived from an EMBL/GenBank/DDBJ whole genome shotgun (WGS) entry which is preliminary data.</text>
</comment>
<dbReference type="InterPro" id="IPR011662">
    <property type="entry name" value="Secretin/TonB_short_N"/>
</dbReference>
<dbReference type="AlphaFoldDB" id="A0A6G4QS54"/>
<evidence type="ECO:0000256" key="6">
    <source>
        <dbReference type="ARBA" id="ARBA00023004"/>
    </source>
</evidence>
<keyword evidence="12" id="KW-0732">Signal</keyword>
<evidence type="ECO:0000256" key="4">
    <source>
        <dbReference type="ARBA" id="ARBA00022496"/>
    </source>
</evidence>
<keyword evidence="3" id="KW-1134">Transmembrane beta strand</keyword>
<protein>
    <submittedName>
        <fullName evidence="14">TonB-dependent receptor</fullName>
    </submittedName>
</protein>
<dbReference type="Gene3D" id="3.55.50.30">
    <property type="match status" value="1"/>
</dbReference>
<name>A0A6G4QS54_9CAUL</name>
<sequence length="856" mass="90811">MRRRTSRAAPALAAVVLLAQAPAVLAAPLRFDVQAGPLEGALQAYAEQTGVDVLFAPQAVAGRRSGGGRAVAEPEEALKRLLKGSGLTARRIGPRAFAVAPVAPSSRMVDRTPEAREPATKVEGVAPLDAVLVQARRREERLIDVPASVAAVSAADLERLGGDGMLALRQAALGLTAAGQVSVETPTLVIRGQRRATAGDSALSVITYVNEAPLPNNGSILPSFDLAEVQVLRGPQGVLFGRNTTGGALLIQTNEPGRGAYARIATGSYRLREIEAAADLTDEGAPVAARLAVYGLKRDGLVENLGVGGDLDDRDQVGLRLSLAWKAKGPLSALLVLDGFRAWETGSAAILSGTYPNPPDVTGGGNGRTSEAAPYFDCGAAGCDIDIALARQRVRGIRATDIDLPPRSDRRNDGATLRLDWREGGLDVRSVTAYRRSVLDSALDSDGSPLPLNQLVRHIDLGQFTQEVRASRAGQGGAWQAGLFYMSTAPVGVQRSLWASVVTPSNPARVEFQYRRGESLAGFVDATRRLGAGFELEAGLRYTRDVSSACLVRVAAPVADISEAACGEAGRAQSSAPTWTLGLTWRGRPNLTLYAVTRRGYRAGGVNAPNFGPLLEAYQVYAPESLTDLELGLKWVGGAGDWRHRVDAALFRGWSRDIQRALFPAENFDGDGIAANDPPSLIINAGSARISGLELGWRGQRGQRLTLSASATLTQARFKTLTVPALLAALTPTDPASLRFSYSPPYTARLAADWRAVESERFGRWTLWADVFQSGRVRYVERARDSNGMQGAFAVASAGLAMQPAGRDDLTLSLAVRNLFDEVYAAGGGAITPAVTATSLIYGEPRTIEAAVRRRF</sequence>
<dbReference type="RefSeq" id="WP_165255574.1">
    <property type="nucleotide sequence ID" value="NZ_JAAKGT010000001.1"/>
</dbReference>
<feature type="domain" description="Secretin/TonB short N-terminal" evidence="13">
    <location>
        <begin position="51"/>
        <end position="102"/>
    </location>
</feature>
<evidence type="ECO:0000256" key="12">
    <source>
        <dbReference type="SAM" id="SignalP"/>
    </source>
</evidence>
<keyword evidence="2" id="KW-0813">Transport</keyword>
<dbReference type="PANTHER" id="PTHR32552:SF81">
    <property type="entry name" value="TONB-DEPENDENT OUTER MEMBRANE RECEPTOR"/>
    <property type="match status" value="1"/>
</dbReference>
<keyword evidence="9 11" id="KW-0472">Membrane</keyword>
<keyword evidence="8 11" id="KW-0798">TonB box</keyword>
<dbReference type="InterPro" id="IPR036942">
    <property type="entry name" value="Beta-barrel_TonB_sf"/>
</dbReference>
<dbReference type="SMART" id="SM00965">
    <property type="entry name" value="STN"/>
    <property type="match status" value="1"/>
</dbReference>
<reference evidence="14" key="1">
    <citation type="submission" date="2020-02" db="EMBL/GenBank/DDBJ databases">
        <authorList>
            <person name="Gao J."/>
            <person name="Sun J."/>
        </authorList>
    </citation>
    <scope>NUCLEOTIDE SEQUENCE</scope>
    <source>
        <strain evidence="14">602-2</strain>
    </source>
</reference>
<evidence type="ECO:0000256" key="2">
    <source>
        <dbReference type="ARBA" id="ARBA00022448"/>
    </source>
</evidence>
<evidence type="ECO:0000256" key="1">
    <source>
        <dbReference type="ARBA" id="ARBA00004571"/>
    </source>
</evidence>